<dbReference type="SUPFAM" id="SSF143422">
    <property type="entry name" value="Transposase IS200-like"/>
    <property type="match status" value="1"/>
</dbReference>
<reference evidence="2 3" key="1">
    <citation type="journal article" date="2011" name="J. Bacteriol.">
        <title>Draft genome sequence of Sporolactobacillus inulinus strain CASD, an efficient D-lactic acid-producing bacterium with high-concentration lactate tolerance capability.</title>
        <authorList>
            <person name="Yu B."/>
            <person name="Su F."/>
            <person name="Wang L."/>
            <person name="Xu K."/>
            <person name="Zhao B."/>
            <person name="Xu P."/>
        </authorList>
    </citation>
    <scope>NUCLEOTIDE SEQUENCE [LARGE SCALE GENOMIC DNA]</scope>
    <source>
        <strain evidence="2 3">CASD</strain>
    </source>
</reference>
<dbReference type="SMART" id="SM01321">
    <property type="entry name" value="Y1_Tnp"/>
    <property type="match status" value="1"/>
</dbReference>
<dbReference type="GO" id="GO:0004803">
    <property type="term" value="F:transposase activity"/>
    <property type="evidence" value="ECO:0007669"/>
    <property type="project" value="InterPro"/>
</dbReference>
<name>A0A0U1QLB0_9BACL</name>
<sequence>MLIYGRTNVYDFNFHLVWPTKYRREIFTTNERHDEMKNILLSIAENKGISVEHIEIMPDHVHMMISFPPKMAPASVVKSLKGVSARIWFKNHHETKDKLWGGYLWTPSFFMSTIDNVSKKIVAEYIENQMQKSAKKK</sequence>
<dbReference type="GO" id="GO:0003677">
    <property type="term" value="F:DNA binding"/>
    <property type="evidence" value="ECO:0007669"/>
    <property type="project" value="InterPro"/>
</dbReference>
<dbReference type="Pfam" id="PF01797">
    <property type="entry name" value="Y1_Tnp"/>
    <property type="match status" value="1"/>
</dbReference>
<dbReference type="PANTHER" id="PTHR33360">
    <property type="entry name" value="TRANSPOSASE FOR INSERTION SEQUENCE ELEMENT IS200"/>
    <property type="match status" value="1"/>
</dbReference>
<dbReference type="InterPro" id="IPR002686">
    <property type="entry name" value="Transposase_17"/>
</dbReference>
<dbReference type="NCBIfam" id="NF033573">
    <property type="entry name" value="transpos_IS200"/>
    <property type="match status" value="1"/>
</dbReference>
<dbReference type="EMBL" id="AFVQ02000182">
    <property type="protein sequence ID" value="KLI01598.1"/>
    <property type="molecule type" value="Genomic_DNA"/>
</dbReference>
<feature type="domain" description="Transposase IS200-like" evidence="1">
    <location>
        <begin position="9"/>
        <end position="129"/>
    </location>
</feature>
<evidence type="ECO:0000313" key="2">
    <source>
        <dbReference type="EMBL" id="KLI01598.1"/>
    </source>
</evidence>
<dbReference type="AlphaFoldDB" id="A0A0U1QLB0"/>
<dbReference type="GO" id="GO:0006313">
    <property type="term" value="P:DNA transposition"/>
    <property type="evidence" value="ECO:0007669"/>
    <property type="project" value="InterPro"/>
</dbReference>
<protein>
    <submittedName>
        <fullName evidence="2">Transposase</fullName>
    </submittedName>
</protein>
<evidence type="ECO:0000313" key="3">
    <source>
        <dbReference type="Proteomes" id="UP000035553"/>
    </source>
</evidence>
<dbReference type="InterPro" id="IPR036515">
    <property type="entry name" value="Transposase_17_sf"/>
</dbReference>
<evidence type="ECO:0000259" key="1">
    <source>
        <dbReference type="SMART" id="SM01321"/>
    </source>
</evidence>
<dbReference type="Gene3D" id="3.30.70.1290">
    <property type="entry name" value="Transposase IS200-like"/>
    <property type="match status" value="1"/>
</dbReference>
<organism evidence="2 3">
    <name type="scientific">Sporolactobacillus inulinus CASD</name>
    <dbReference type="NCBI Taxonomy" id="1069536"/>
    <lineage>
        <taxon>Bacteria</taxon>
        <taxon>Bacillati</taxon>
        <taxon>Bacillota</taxon>
        <taxon>Bacilli</taxon>
        <taxon>Bacillales</taxon>
        <taxon>Sporolactobacillaceae</taxon>
        <taxon>Sporolactobacillus</taxon>
    </lineage>
</organism>
<keyword evidence="3" id="KW-1185">Reference proteome</keyword>
<gene>
    <name evidence="2" type="ORF">SINU_12450</name>
</gene>
<dbReference type="Proteomes" id="UP000035553">
    <property type="component" value="Unassembled WGS sequence"/>
</dbReference>
<accession>A0A0U1QLB0</accession>
<comment type="caution">
    <text evidence="2">The sequence shown here is derived from an EMBL/GenBank/DDBJ whole genome shotgun (WGS) entry which is preliminary data.</text>
</comment>
<dbReference type="OrthoDB" id="9798161at2"/>
<dbReference type="PANTHER" id="PTHR33360:SF2">
    <property type="entry name" value="TRANSPOSASE FOR INSERTION SEQUENCE ELEMENT IS200"/>
    <property type="match status" value="1"/>
</dbReference>
<dbReference type="RefSeq" id="WP_010023633.1">
    <property type="nucleotide sequence ID" value="NZ_AFVQ02000182.1"/>
</dbReference>
<dbReference type="STRING" id="1069536.SINU_12450"/>
<proteinExistence type="predicted"/>